<dbReference type="AlphaFoldDB" id="A0A176VVW5"/>
<evidence type="ECO:0000259" key="6">
    <source>
        <dbReference type="PROSITE" id="PS50089"/>
    </source>
</evidence>
<keyword evidence="3" id="KW-0862">Zinc</keyword>
<evidence type="ECO:0000256" key="3">
    <source>
        <dbReference type="ARBA" id="ARBA00022833"/>
    </source>
</evidence>
<protein>
    <recommendedName>
        <fullName evidence="6">RING-type domain-containing protein</fullName>
    </recommendedName>
</protein>
<dbReference type="InterPro" id="IPR013083">
    <property type="entry name" value="Znf_RING/FYVE/PHD"/>
</dbReference>
<dbReference type="GO" id="GO:0004842">
    <property type="term" value="F:ubiquitin-protein transferase activity"/>
    <property type="evidence" value="ECO:0007669"/>
    <property type="project" value="TreeGrafter"/>
</dbReference>
<evidence type="ECO:0000313" key="8">
    <source>
        <dbReference type="Proteomes" id="UP000077202"/>
    </source>
</evidence>
<keyword evidence="2 4" id="KW-0863">Zinc-finger</keyword>
<name>A0A176VVW5_MARPO</name>
<evidence type="ECO:0000313" key="7">
    <source>
        <dbReference type="EMBL" id="OAE24553.1"/>
    </source>
</evidence>
<proteinExistence type="predicted"/>
<accession>A0A176VVW5</accession>
<evidence type="ECO:0000256" key="2">
    <source>
        <dbReference type="ARBA" id="ARBA00022771"/>
    </source>
</evidence>
<gene>
    <name evidence="7" type="ORF">AXG93_2415s1320</name>
</gene>
<keyword evidence="8" id="KW-1185">Reference proteome</keyword>
<sequence>MAVQAQYPSNVLVPEFRNRARPIFGGENRNFLAPSSFQPNSFVDDFHLQNSSNAPTSQLRLFNPLVVPNHGHQATINASMYSEADNELACNLIGSRKRPRETDELLSNSRHQLMAVPDFHQSHGSGAVVLPQSNSVSTGLRLTFEDDRLNSASSPSTSGRGEVTSSLYSVVGEELSSQLVQQKEEIDQFFKTQNEQARQLLEEKRVRHSRALIAAIEEGVSRRLREKDLEVEKCKRRNMELEEHARKLNLELHLWQNKLKSSEAQVLALRSNLQQAQQAVQLSREQSKEGCGDSEADDAASSHHDDLADAQARAFRENKELKEQRTCRVCRCNDVSILLLPCRHLCLCKDCEGRSTTCPLCQSPKNASVQVYMS</sequence>
<dbReference type="EMBL" id="LVLJ01002571">
    <property type="protein sequence ID" value="OAE24553.1"/>
    <property type="molecule type" value="Genomic_DNA"/>
</dbReference>
<feature type="domain" description="RING-type" evidence="6">
    <location>
        <begin position="327"/>
        <end position="362"/>
    </location>
</feature>
<evidence type="ECO:0000256" key="1">
    <source>
        <dbReference type="ARBA" id="ARBA00022723"/>
    </source>
</evidence>
<dbReference type="FunFam" id="3.30.40.10:FF:000239">
    <property type="entry name" value="probable BOI-related E3 ubiquitin-protein ligase 2"/>
    <property type="match status" value="1"/>
</dbReference>
<evidence type="ECO:0000256" key="4">
    <source>
        <dbReference type="PROSITE-ProRule" id="PRU00175"/>
    </source>
</evidence>
<dbReference type="CDD" id="cd16649">
    <property type="entry name" value="mRING-HC-C3HC5_CGRF1-like"/>
    <property type="match status" value="1"/>
</dbReference>
<reference evidence="7" key="1">
    <citation type="submission" date="2016-03" db="EMBL/GenBank/DDBJ databases">
        <title>Mechanisms controlling the formation of the plant cell surface in tip-growing cells are functionally conserved among land plants.</title>
        <authorList>
            <person name="Honkanen S."/>
            <person name="Jones V.A."/>
            <person name="Morieri G."/>
            <person name="Champion C."/>
            <person name="Hetherington A.J."/>
            <person name="Kelly S."/>
            <person name="Saint-Marcoux D."/>
            <person name="Proust H."/>
            <person name="Prescott H."/>
            <person name="Dolan L."/>
        </authorList>
    </citation>
    <scope>NUCLEOTIDE SEQUENCE [LARGE SCALE GENOMIC DNA]</scope>
    <source>
        <tissue evidence="7">Whole gametophyte</tissue>
    </source>
</reference>
<feature type="region of interest" description="Disordered" evidence="5">
    <location>
        <begin position="284"/>
        <end position="307"/>
    </location>
</feature>
<dbReference type="InterPro" id="IPR001841">
    <property type="entry name" value="Znf_RING"/>
</dbReference>
<comment type="caution">
    <text evidence="7">The sequence shown here is derived from an EMBL/GenBank/DDBJ whole genome shotgun (WGS) entry which is preliminary data.</text>
</comment>
<dbReference type="PROSITE" id="PS50089">
    <property type="entry name" value="ZF_RING_2"/>
    <property type="match status" value="1"/>
</dbReference>
<dbReference type="PIRSF" id="PIRSF036836">
    <property type="entry name" value="RNase_bind_SBP1"/>
    <property type="match status" value="1"/>
</dbReference>
<dbReference type="PANTHER" id="PTHR42647">
    <property type="entry name" value="SBP (S-RIBONUCLEASE BINDING PROTEIN) FAMILY PROTEIN"/>
    <property type="match status" value="1"/>
</dbReference>
<dbReference type="GO" id="GO:0008270">
    <property type="term" value="F:zinc ion binding"/>
    <property type="evidence" value="ECO:0007669"/>
    <property type="project" value="UniProtKB-KW"/>
</dbReference>
<organism evidence="7 8">
    <name type="scientific">Marchantia polymorpha subsp. ruderalis</name>
    <dbReference type="NCBI Taxonomy" id="1480154"/>
    <lineage>
        <taxon>Eukaryota</taxon>
        <taxon>Viridiplantae</taxon>
        <taxon>Streptophyta</taxon>
        <taxon>Embryophyta</taxon>
        <taxon>Marchantiophyta</taxon>
        <taxon>Marchantiopsida</taxon>
        <taxon>Marchantiidae</taxon>
        <taxon>Marchantiales</taxon>
        <taxon>Marchantiaceae</taxon>
        <taxon>Marchantia</taxon>
    </lineage>
</organism>
<dbReference type="Proteomes" id="UP000077202">
    <property type="component" value="Unassembled WGS sequence"/>
</dbReference>
<keyword evidence="1" id="KW-0479">Metal-binding</keyword>
<dbReference type="PANTHER" id="PTHR42647:SF72">
    <property type="entry name" value="EF-HAND CALCIUM-BINDING DOMAIN-CONTAINING PROTEIN 4A"/>
    <property type="match status" value="1"/>
</dbReference>
<dbReference type="Pfam" id="PF13920">
    <property type="entry name" value="zf-C3HC4_3"/>
    <property type="match status" value="1"/>
</dbReference>
<evidence type="ECO:0000256" key="5">
    <source>
        <dbReference type="SAM" id="MobiDB-lite"/>
    </source>
</evidence>
<dbReference type="Gene3D" id="3.30.40.10">
    <property type="entry name" value="Zinc/RING finger domain, C3HC4 (zinc finger)"/>
    <property type="match status" value="1"/>
</dbReference>